<proteinExistence type="predicted"/>
<organism evidence="2 3">
    <name type="scientific">Paenibacillus brevis</name>
    <dbReference type="NCBI Taxonomy" id="2841508"/>
    <lineage>
        <taxon>Bacteria</taxon>
        <taxon>Bacillati</taxon>
        <taxon>Bacillota</taxon>
        <taxon>Bacilli</taxon>
        <taxon>Bacillales</taxon>
        <taxon>Paenibacillaceae</taxon>
        <taxon>Paenibacillus</taxon>
    </lineage>
</organism>
<feature type="compositionally biased region" description="Low complexity" evidence="1">
    <location>
        <begin position="1"/>
        <end position="10"/>
    </location>
</feature>
<dbReference type="RefSeq" id="WP_216481239.1">
    <property type="nucleotide sequence ID" value="NZ_JAHLQJ010000035.1"/>
</dbReference>
<comment type="caution">
    <text evidence="2">The sequence shown here is derived from an EMBL/GenBank/DDBJ whole genome shotgun (WGS) entry which is preliminary data.</text>
</comment>
<reference evidence="2 3" key="1">
    <citation type="submission" date="2021-06" db="EMBL/GenBank/DDBJ databases">
        <authorList>
            <person name="Sun Q."/>
            <person name="Li D."/>
        </authorList>
    </citation>
    <scope>NUCLEOTIDE SEQUENCE [LARGE SCALE GENOMIC DNA]</scope>
    <source>
        <strain evidence="2 3">MSJ-6</strain>
    </source>
</reference>
<evidence type="ECO:0000313" key="2">
    <source>
        <dbReference type="EMBL" id="MBU5674697.1"/>
    </source>
</evidence>
<protein>
    <submittedName>
        <fullName evidence="2">Uncharacterized protein</fullName>
    </submittedName>
</protein>
<evidence type="ECO:0000313" key="3">
    <source>
        <dbReference type="Proteomes" id="UP000743001"/>
    </source>
</evidence>
<gene>
    <name evidence="2" type="ORF">KQJ23_22935</name>
</gene>
<dbReference type="Proteomes" id="UP000743001">
    <property type="component" value="Unassembled WGS sequence"/>
</dbReference>
<feature type="region of interest" description="Disordered" evidence="1">
    <location>
        <begin position="1"/>
        <end position="40"/>
    </location>
</feature>
<evidence type="ECO:0000256" key="1">
    <source>
        <dbReference type="SAM" id="MobiDB-lite"/>
    </source>
</evidence>
<keyword evidence="3" id="KW-1185">Reference proteome</keyword>
<name>A0ABS6FWU2_9BACL</name>
<dbReference type="EMBL" id="JAHLQJ010000035">
    <property type="protein sequence ID" value="MBU5674697.1"/>
    <property type="molecule type" value="Genomic_DNA"/>
</dbReference>
<accession>A0ABS6FWU2</accession>
<sequence length="63" mass="6840">MDSHVSSKVSKQSKKDAEMGPGVDPIPTPKHPLSPTAKLEDVVDVLMNGDADSREQDKSLEEH</sequence>